<dbReference type="Gene3D" id="3.40.1360.10">
    <property type="match status" value="1"/>
</dbReference>
<comment type="function">
    <text evidence="12 13">RNA polymerase that catalyzes the synthesis of short RNA molecules used as primers for DNA polymerase during DNA replication.</text>
</comment>
<sequence length="578" mass="66204">MAGRIPQDFIDGLLTRIDIVDIINSRVPLKKKGRNYVACCPFHNEKTPSFSVNQPQQFYHCFGCGVGGSAITFLMEYDHMDFVESIETLASQLGLDVPREGNHQAPKKRINKDLYELMQDASEYYQRQLTTSKIAKDYLQNRGLSDEIRSRFKLGYALAGWDNTLKHLSPSYSQKQIIDTGLVIKKDNGGAYDRYRDRIMFPIRNRKGQVIGFGGRVMGDEKPKYINSPETELFHKGSELYGFYEARDATRKLEQIIVVEGYMDVIALAQYGISYAVATLGTATTAEHIQLLFRSVPEIIFCFDGDRAGKEAAWRALNNALSLVVDGKEIRFLFLPDEEDPDSLVRKIGKEEFEVSYIADALALTDYLLQHLQQEFNISSREGKARFLNTLGDLVKTMPDSLIRDQLLVEVARLTSVSIQHIKKRVLKNNPKITPAYNRKRDREVRHTPVRYAITLLLYDTSLVQFVENPEQIALSNLRGTDLLTTLVETIEERPNSNGASLLERWRNTDLEASLIRLMKWQPDTNDKEVLVREFQDCLRQIRKKANEKKLEILIHKAQIGELTTREKQELLILTRDS</sequence>
<dbReference type="GO" id="GO:0008270">
    <property type="term" value="F:zinc ion binding"/>
    <property type="evidence" value="ECO:0007669"/>
    <property type="project" value="UniProtKB-UniRule"/>
</dbReference>
<dbReference type="SUPFAM" id="SSF57783">
    <property type="entry name" value="Zinc beta-ribbon"/>
    <property type="match status" value="1"/>
</dbReference>
<dbReference type="Pfam" id="PF01807">
    <property type="entry name" value="Zn_ribbon_DnaG"/>
    <property type="match status" value="1"/>
</dbReference>
<accession>A0A7V2T0Q2</accession>
<dbReference type="GO" id="GO:0003677">
    <property type="term" value="F:DNA binding"/>
    <property type="evidence" value="ECO:0007669"/>
    <property type="project" value="UniProtKB-KW"/>
</dbReference>
<evidence type="ECO:0000256" key="6">
    <source>
        <dbReference type="ARBA" id="ARBA00022723"/>
    </source>
</evidence>
<dbReference type="SUPFAM" id="SSF56731">
    <property type="entry name" value="DNA primase core"/>
    <property type="match status" value="1"/>
</dbReference>
<comment type="similarity">
    <text evidence="12 13">Belongs to the DnaG primase family.</text>
</comment>
<dbReference type="PANTHER" id="PTHR30313:SF2">
    <property type="entry name" value="DNA PRIMASE"/>
    <property type="match status" value="1"/>
</dbReference>
<keyword evidence="5 12" id="KW-0235">DNA replication</keyword>
<keyword evidence="10 12" id="KW-0238">DNA-binding</keyword>
<dbReference type="FunFam" id="3.90.980.10:FF:000001">
    <property type="entry name" value="DNA primase"/>
    <property type="match status" value="1"/>
</dbReference>
<evidence type="ECO:0000256" key="12">
    <source>
        <dbReference type="HAMAP-Rule" id="MF_00974"/>
    </source>
</evidence>
<dbReference type="FunFam" id="3.90.580.10:FF:000001">
    <property type="entry name" value="DNA primase"/>
    <property type="match status" value="1"/>
</dbReference>
<dbReference type="Gene3D" id="1.20.50.20">
    <property type="entry name" value="DnaG, RNA polymerase domain, helical bundle"/>
    <property type="match status" value="1"/>
</dbReference>
<dbReference type="InterPro" id="IPR016136">
    <property type="entry name" value="DNA_helicase_N/primase_C"/>
</dbReference>
<dbReference type="Gene3D" id="1.10.860.10">
    <property type="entry name" value="DNAb Helicase, Chain A"/>
    <property type="match status" value="1"/>
</dbReference>
<dbReference type="PROSITE" id="PS50880">
    <property type="entry name" value="TOPRIM"/>
    <property type="match status" value="1"/>
</dbReference>
<dbReference type="InterPro" id="IPR050219">
    <property type="entry name" value="DnaG_primase"/>
</dbReference>
<dbReference type="InterPro" id="IPR034151">
    <property type="entry name" value="TOPRIM_DnaG_bac"/>
</dbReference>
<evidence type="ECO:0000256" key="13">
    <source>
        <dbReference type="PIRNR" id="PIRNR002811"/>
    </source>
</evidence>
<gene>
    <name evidence="12" type="primary">dnaG</name>
    <name evidence="16" type="ORF">ENJ51_00115</name>
</gene>
<evidence type="ECO:0000259" key="15">
    <source>
        <dbReference type="PROSITE" id="PS50880"/>
    </source>
</evidence>
<dbReference type="InterPro" id="IPR006295">
    <property type="entry name" value="DNA_primase_DnaG"/>
</dbReference>
<reference evidence="16" key="1">
    <citation type="journal article" date="2020" name="mSystems">
        <title>Genome- and Community-Level Interaction Insights into Carbon Utilization and Element Cycling Functions of Hydrothermarchaeota in Hydrothermal Sediment.</title>
        <authorList>
            <person name="Zhou Z."/>
            <person name="Liu Y."/>
            <person name="Xu W."/>
            <person name="Pan J."/>
            <person name="Luo Z.H."/>
            <person name="Li M."/>
        </authorList>
    </citation>
    <scope>NUCLEOTIDE SEQUENCE [LARGE SCALE GENOMIC DNA]</scope>
    <source>
        <strain evidence="16">HyVt-493</strain>
    </source>
</reference>
<dbReference type="NCBIfam" id="TIGR01391">
    <property type="entry name" value="dnaG"/>
    <property type="match status" value="1"/>
</dbReference>
<keyword evidence="11 12" id="KW-0804">Transcription</keyword>
<evidence type="ECO:0000256" key="4">
    <source>
        <dbReference type="ARBA" id="ARBA00022695"/>
    </source>
</evidence>
<dbReference type="GO" id="GO:1990077">
    <property type="term" value="C:primosome complex"/>
    <property type="evidence" value="ECO:0007669"/>
    <property type="project" value="UniProtKB-KW"/>
</dbReference>
<keyword evidence="1 12" id="KW-0240">DNA-directed RNA polymerase</keyword>
<evidence type="ECO:0000256" key="2">
    <source>
        <dbReference type="ARBA" id="ARBA00022515"/>
    </source>
</evidence>
<keyword evidence="2 12" id="KW-0639">Primosome</keyword>
<keyword evidence="9" id="KW-0460">Magnesium</keyword>
<evidence type="ECO:0000256" key="11">
    <source>
        <dbReference type="ARBA" id="ARBA00023163"/>
    </source>
</evidence>
<keyword evidence="3 12" id="KW-0808">Transferase</keyword>
<keyword evidence="7 12" id="KW-0863">Zinc-finger</keyword>
<evidence type="ECO:0000256" key="14">
    <source>
        <dbReference type="PIRSR" id="PIRSR002811-1"/>
    </source>
</evidence>
<dbReference type="InterPro" id="IPR013264">
    <property type="entry name" value="DNAG_N"/>
</dbReference>
<dbReference type="SMART" id="SM00766">
    <property type="entry name" value="DnaG_DnaB_bind"/>
    <property type="match status" value="1"/>
</dbReference>
<comment type="domain">
    <text evidence="12">Contains an N-terminal zinc-binding domain, a central core domain that contains the primase activity, and a C-terminal DnaB-binding domain.</text>
</comment>
<dbReference type="GO" id="GO:0006269">
    <property type="term" value="P:DNA replication, synthesis of primer"/>
    <property type="evidence" value="ECO:0007669"/>
    <property type="project" value="UniProtKB-UniRule"/>
</dbReference>
<dbReference type="SUPFAM" id="SSF117023">
    <property type="entry name" value="DNA primase DnaG, C-terminal domain"/>
    <property type="match status" value="1"/>
</dbReference>
<dbReference type="Proteomes" id="UP000885750">
    <property type="component" value="Unassembled WGS sequence"/>
</dbReference>
<dbReference type="InterPro" id="IPR013173">
    <property type="entry name" value="DNA_primase_DnaG_DnaB-bd_dom"/>
</dbReference>
<proteinExistence type="inferred from homology"/>
<organism evidence="16">
    <name type="scientific">Leucothrix mucor</name>
    <dbReference type="NCBI Taxonomy" id="45248"/>
    <lineage>
        <taxon>Bacteria</taxon>
        <taxon>Pseudomonadati</taxon>
        <taxon>Pseudomonadota</taxon>
        <taxon>Gammaproteobacteria</taxon>
        <taxon>Thiotrichales</taxon>
        <taxon>Thiotrichaceae</taxon>
        <taxon>Leucothrix</taxon>
    </lineage>
</organism>
<dbReference type="CDD" id="cd03364">
    <property type="entry name" value="TOPRIM_DnaG_primases"/>
    <property type="match status" value="1"/>
</dbReference>
<dbReference type="InterPro" id="IPR030846">
    <property type="entry name" value="DnaG_bac"/>
</dbReference>
<dbReference type="SMART" id="SM00493">
    <property type="entry name" value="TOPRIM"/>
    <property type="match status" value="1"/>
</dbReference>
<evidence type="ECO:0000256" key="1">
    <source>
        <dbReference type="ARBA" id="ARBA00022478"/>
    </source>
</evidence>
<dbReference type="EMBL" id="DRMS01000004">
    <property type="protein sequence ID" value="HFC91196.1"/>
    <property type="molecule type" value="Genomic_DNA"/>
</dbReference>
<dbReference type="GO" id="GO:0003899">
    <property type="term" value="F:DNA-directed RNA polymerase activity"/>
    <property type="evidence" value="ECO:0007669"/>
    <property type="project" value="UniProtKB-UniRule"/>
</dbReference>
<keyword evidence="4 12" id="KW-0548">Nucleotidyltransferase</keyword>
<dbReference type="EC" id="2.7.7.101" evidence="12"/>
<protein>
    <recommendedName>
        <fullName evidence="12 13">DNA primase</fullName>
        <ecNumber evidence="12">2.7.7.101</ecNumber>
    </recommendedName>
</protein>
<evidence type="ECO:0000256" key="3">
    <source>
        <dbReference type="ARBA" id="ARBA00022679"/>
    </source>
</evidence>
<evidence type="ECO:0000256" key="8">
    <source>
        <dbReference type="ARBA" id="ARBA00022833"/>
    </source>
</evidence>
<dbReference type="GO" id="GO:0000428">
    <property type="term" value="C:DNA-directed RNA polymerase complex"/>
    <property type="evidence" value="ECO:0007669"/>
    <property type="project" value="UniProtKB-KW"/>
</dbReference>
<dbReference type="Gene3D" id="3.90.980.10">
    <property type="entry name" value="DNA primase, catalytic core, N-terminal domain"/>
    <property type="match status" value="1"/>
</dbReference>
<dbReference type="PIRSF" id="PIRSF002811">
    <property type="entry name" value="DnaG"/>
    <property type="match status" value="1"/>
</dbReference>
<comment type="caution">
    <text evidence="16">The sequence shown here is derived from an EMBL/GenBank/DDBJ whole genome shotgun (WGS) entry which is preliminary data.</text>
</comment>
<comment type="catalytic activity">
    <reaction evidence="12">
        <text>ssDNA + n NTP = ssDNA/pppN(pN)n-1 hybrid + (n-1) diphosphate.</text>
        <dbReference type="EC" id="2.7.7.101"/>
    </reaction>
</comment>
<dbReference type="Gene3D" id="3.90.580.10">
    <property type="entry name" value="Zinc finger, CHC2-type domain"/>
    <property type="match status" value="1"/>
</dbReference>
<dbReference type="InterPro" id="IPR006171">
    <property type="entry name" value="TOPRIM_dom"/>
</dbReference>
<dbReference type="Pfam" id="PF13662">
    <property type="entry name" value="Toprim_4"/>
    <property type="match status" value="1"/>
</dbReference>
<feature type="domain" description="Toprim" evidence="15">
    <location>
        <begin position="254"/>
        <end position="336"/>
    </location>
</feature>
<dbReference type="Pfam" id="PF08275">
    <property type="entry name" value="DNAG_N"/>
    <property type="match status" value="1"/>
</dbReference>
<comment type="subunit">
    <text evidence="12">Monomer. Interacts with DnaB.</text>
</comment>
<dbReference type="InterPro" id="IPR019475">
    <property type="entry name" value="DNA_primase_DnaB-bd"/>
</dbReference>
<keyword evidence="6 12" id="KW-0479">Metal-binding</keyword>
<dbReference type="InterPro" id="IPR036977">
    <property type="entry name" value="DNA_primase_Znf_CHC2"/>
</dbReference>
<evidence type="ECO:0000256" key="10">
    <source>
        <dbReference type="ARBA" id="ARBA00023125"/>
    </source>
</evidence>
<dbReference type="Pfam" id="PF10410">
    <property type="entry name" value="DnaB_bind"/>
    <property type="match status" value="1"/>
</dbReference>
<dbReference type="InterPro" id="IPR037068">
    <property type="entry name" value="DNA_primase_core_N_sf"/>
</dbReference>
<dbReference type="PANTHER" id="PTHR30313">
    <property type="entry name" value="DNA PRIMASE"/>
    <property type="match status" value="1"/>
</dbReference>
<evidence type="ECO:0000256" key="7">
    <source>
        <dbReference type="ARBA" id="ARBA00022771"/>
    </source>
</evidence>
<dbReference type="AlphaFoldDB" id="A0A7V2T0Q2"/>
<dbReference type="HAMAP" id="MF_00974">
    <property type="entry name" value="DNA_primase_DnaG"/>
    <property type="match status" value="1"/>
</dbReference>
<evidence type="ECO:0000256" key="9">
    <source>
        <dbReference type="ARBA" id="ARBA00022842"/>
    </source>
</evidence>
<dbReference type="SMART" id="SM00400">
    <property type="entry name" value="ZnF_CHCC"/>
    <property type="match status" value="1"/>
</dbReference>
<keyword evidence="8 12" id="KW-0862">Zinc</keyword>
<name>A0A7V2T0Q2_LEUMU</name>
<evidence type="ECO:0000256" key="5">
    <source>
        <dbReference type="ARBA" id="ARBA00022705"/>
    </source>
</evidence>
<dbReference type="Pfam" id="PF08278">
    <property type="entry name" value="DnaG_DnaB_bind"/>
    <property type="match status" value="1"/>
</dbReference>
<dbReference type="FunFam" id="3.40.1360.10:FF:000002">
    <property type="entry name" value="DNA primase"/>
    <property type="match status" value="1"/>
</dbReference>
<dbReference type="InterPro" id="IPR002694">
    <property type="entry name" value="Znf_CHC2"/>
</dbReference>
<evidence type="ECO:0000313" key="16">
    <source>
        <dbReference type="EMBL" id="HFC91196.1"/>
    </source>
</evidence>
<comment type="cofactor">
    <cofactor evidence="12 13 14">
        <name>Zn(2+)</name>
        <dbReference type="ChEBI" id="CHEBI:29105"/>
    </cofactor>
    <text evidence="12 13 14">Binds 1 zinc ion per monomer.</text>
</comment>
<dbReference type="GO" id="GO:0005737">
    <property type="term" value="C:cytoplasm"/>
    <property type="evidence" value="ECO:0007669"/>
    <property type="project" value="TreeGrafter"/>
</dbReference>
<feature type="zinc finger region" description="CHC2-type" evidence="12 14">
    <location>
        <begin position="40"/>
        <end position="64"/>
    </location>
</feature>